<evidence type="ECO:0000256" key="5">
    <source>
        <dbReference type="ARBA" id="ARBA00022824"/>
    </source>
</evidence>
<comment type="similarity">
    <text evidence="2">Belongs to the ERG28 family.</text>
</comment>
<dbReference type="GO" id="GO:0005789">
    <property type="term" value="C:endoplasmic reticulum membrane"/>
    <property type="evidence" value="ECO:0007669"/>
    <property type="project" value="UniProtKB-SubCell"/>
</dbReference>
<dbReference type="PANTHER" id="PTHR15451:SF19">
    <property type="entry name" value="ERGOSTEROL BIOSYNTHETIC PROTEIN 28 HOMOLOG"/>
    <property type="match status" value="1"/>
</dbReference>
<keyword evidence="3" id="KW-0444">Lipid biosynthesis</keyword>
<dbReference type="AlphaFoldDB" id="A0A9P5TD66"/>
<evidence type="ECO:0000256" key="2">
    <source>
        <dbReference type="ARBA" id="ARBA00005377"/>
    </source>
</evidence>
<evidence type="ECO:0000256" key="12">
    <source>
        <dbReference type="ARBA" id="ARBA00023221"/>
    </source>
</evidence>
<accession>A0A9P5TD66</accession>
<dbReference type="OrthoDB" id="6485510at2759"/>
<evidence type="ECO:0000256" key="8">
    <source>
        <dbReference type="ARBA" id="ARBA00023011"/>
    </source>
</evidence>
<evidence type="ECO:0000313" key="14">
    <source>
        <dbReference type="EMBL" id="KAF8486046.1"/>
    </source>
</evidence>
<evidence type="ECO:0000256" key="6">
    <source>
        <dbReference type="ARBA" id="ARBA00022955"/>
    </source>
</evidence>
<evidence type="ECO:0000256" key="7">
    <source>
        <dbReference type="ARBA" id="ARBA00022989"/>
    </source>
</evidence>
<evidence type="ECO:0000256" key="1">
    <source>
        <dbReference type="ARBA" id="ARBA00004477"/>
    </source>
</evidence>
<dbReference type="Pfam" id="PF03694">
    <property type="entry name" value="Erg28"/>
    <property type="match status" value="1"/>
</dbReference>
<evidence type="ECO:0000256" key="13">
    <source>
        <dbReference type="SAM" id="Phobius"/>
    </source>
</evidence>
<dbReference type="Proteomes" id="UP000759537">
    <property type="component" value="Unassembled WGS sequence"/>
</dbReference>
<keyword evidence="5" id="KW-0256">Endoplasmic reticulum</keyword>
<feature type="transmembrane region" description="Helical" evidence="13">
    <location>
        <begin position="16"/>
        <end position="38"/>
    </location>
</feature>
<dbReference type="GO" id="GO:0016126">
    <property type="term" value="P:sterol biosynthetic process"/>
    <property type="evidence" value="ECO:0007669"/>
    <property type="project" value="UniProtKB-KW"/>
</dbReference>
<evidence type="ECO:0000256" key="9">
    <source>
        <dbReference type="ARBA" id="ARBA00023098"/>
    </source>
</evidence>
<keyword evidence="11" id="KW-1207">Sterol metabolism</keyword>
<keyword evidence="8" id="KW-0756">Sterol biosynthesis</keyword>
<keyword evidence="12" id="KW-0753">Steroid metabolism</keyword>
<comment type="caution">
    <text evidence="14">The sequence shown here is derived from an EMBL/GenBank/DDBJ whole genome shotgun (WGS) entry which is preliminary data.</text>
</comment>
<evidence type="ECO:0000256" key="11">
    <source>
        <dbReference type="ARBA" id="ARBA00023166"/>
    </source>
</evidence>
<keyword evidence="10 13" id="KW-0472">Membrane</keyword>
<name>A0A9P5TD66_9AGAM</name>
<protein>
    <submittedName>
        <fullName evidence="14">Erg28-like protein</fullName>
    </submittedName>
</protein>
<dbReference type="InterPro" id="IPR005352">
    <property type="entry name" value="Erg28"/>
</dbReference>
<feature type="transmembrane region" description="Helical" evidence="13">
    <location>
        <begin position="109"/>
        <end position="129"/>
    </location>
</feature>
<dbReference type="PANTHER" id="PTHR15451">
    <property type="entry name" value="ERGOSTEROL BIOSYNTHETIC PROTEIN 28-RELATED"/>
    <property type="match status" value="1"/>
</dbReference>
<reference evidence="14" key="1">
    <citation type="submission" date="2019-10" db="EMBL/GenBank/DDBJ databases">
        <authorList>
            <consortium name="DOE Joint Genome Institute"/>
            <person name="Kuo A."/>
            <person name="Miyauchi S."/>
            <person name="Kiss E."/>
            <person name="Drula E."/>
            <person name="Kohler A."/>
            <person name="Sanchez-Garcia M."/>
            <person name="Andreopoulos B."/>
            <person name="Barry K.W."/>
            <person name="Bonito G."/>
            <person name="Buee M."/>
            <person name="Carver A."/>
            <person name="Chen C."/>
            <person name="Cichocki N."/>
            <person name="Clum A."/>
            <person name="Culley D."/>
            <person name="Crous P.W."/>
            <person name="Fauchery L."/>
            <person name="Girlanda M."/>
            <person name="Hayes R."/>
            <person name="Keri Z."/>
            <person name="LaButti K."/>
            <person name="Lipzen A."/>
            <person name="Lombard V."/>
            <person name="Magnuson J."/>
            <person name="Maillard F."/>
            <person name="Morin E."/>
            <person name="Murat C."/>
            <person name="Nolan M."/>
            <person name="Ohm R."/>
            <person name="Pangilinan J."/>
            <person name="Pereira M."/>
            <person name="Perotto S."/>
            <person name="Peter M."/>
            <person name="Riley R."/>
            <person name="Sitrit Y."/>
            <person name="Stielow B."/>
            <person name="Szollosi G."/>
            <person name="Zifcakova L."/>
            <person name="Stursova M."/>
            <person name="Spatafora J.W."/>
            <person name="Tedersoo L."/>
            <person name="Vaario L.-M."/>
            <person name="Yamada A."/>
            <person name="Yan M."/>
            <person name="Wang P."/>
            <person name="Xu J."/>
            <person name="Bruns T."/>
            <person name="Baldrian P."/>
            <person name="Vilgalys R."/>
            <person name="Henrissat B."/>
            <person name="Grigoriev I.V."/>
            <person name="Hibbett D."/>
            <person name="Nagy L.G."/>
            <person name="Martin F.M."/>
        </authorList>
    </citation>
    <scope>NUCLEOTIDE SEQUENCE</scope>
    <source>
        <strain evidence="14">Prilba</strain>
    </source>
</reference>
<dbReference type="GO" id="GO:0030674">
    <property type="term" value="F:protein-macromolecule adaptor activity"/>
    <property type="evidence" value="ECO:0007669"/>
    <property type="project" value="TreeGrafter"/>
</dbReference>
<keyword evidence="15" id="KW-1185">Reference proteome</keyword>
<organism evidence="14 15">
    <name type="scientific">Russula ochroleuca</name>
    <dbReference type="NCBI Taxonomy" id="152965"/>
    <lineage>
        <taxon>Eukaryota</taxon>
        <taxon>Fungi</taxon>
        <taxon>Dikarya</taxon>
        <taxon>Basidiomycota</taxon>
        <taxon>Agaricomycotina</taxon>
        <taxon>Agaricomycetes</taxon>
        <taxon>Russulales</taxon>
        <taxon>Russulaceae</taxon>
        <taxon>Russula</taxon>
    </lineage>
</organism>
<feature type="transmembrane region" description="Helical" evidence="13">
    <location>
        <begin position="59"/>
        <end position="75"/>
    </location>
</feature>
<proteinExistence type="inferred from homology"/>
<keyword evidence="4 13" id="KW-0812">Transmembrane</keyword>
<reference evidence="14" key="2">
    <citation type="journal article" date="2020" name="Nat. Commun.">
        <title>Large-scale genome sequencing of mycorrhizal fungi provides insights into the early evolution of symbiotic traits.</title>
        <authorList>
            <person name="Miyauchi S."/>
            <person name="Kiss E."/>
            <person name="Kuo A."/>
            <person name="Drula E."/>
            <person name="Kohler A."/>
            <person name="Sanchez-Garcia M."/>
            <person name="Morin E."/>
            <person name="Andreopoulos B."/>
            <person name="Barry K.W."/>
            <person name="Bonito G."/>
            <person name="Buee M."/>
            <person name="Carver A."/>
            <person name="Chen C."/>
            <person name="Cichocki N."/>
            <person name="Clum A."/>
            <person name="Culley D."/>
            <person name="Crous P.W."/>
            <person name="Fauchery L."/>
            <person name="Girlanda M."/>
            <person name="Hayes R.D."/>
            <person name="Keri Z."/>
            <person name="LaButti K."/>
            <person name="Lipzen A."/>
            <person name="Lombard V."/>
            <person name="Magnuson J."/>
            <person name="Maillard F."/>
            <person name="Murat C."/>
            <person name="Nolan M."/>
            <person name="Ohm R.A."/>
            <person name="Pangilinan J."/>
            <person name="Pereira M.F."/>
            <person name="Perotto S."/>
            <person name="Peter M."/>
            <person name="Pfister S."/>
            <person name="Riley R."/>
            <person name="Sitrit Y."/>
            <person name="Stielow J.B."/>
            <person name="Szollosi G."/>
            <person name="Zifcakova L."/>
            <person name="Stursova M."/>
            <person name="Spatafora J.W."/>
            <person name="Tedersoo L."/>
            <person name="Vaario L.M."/>
            <person name="Yamada A."/>
            <person name="Yan M."/>
            <person name="Wang P."/>
            <person name="Xu J."/>
            <person name="Bruns T."/>
            <person name="Baldrian P."/>
            <person name="Vilgalys R."/>
            <person name="Dunand C."/>
            <person name="Henrissat B."/>
            <person name="Grigoriev I.V."/>
            <person name="Hibbett D."/>
            <person name="Nagy L.G."/>
            <person name="Martin F.M."/>
        </authorList>
    </citation>
    <scope>NUCLEOTIDE SEQUENCE</scope>
    <source>
        <strain evidence="14">Prilba</strain>
    </source>
</reference>
<evidence type="ECO:0000256" key="4">
    <source>
        <dbReference type="ARBA" id="ARBA00022692"/>
    </source>
</evidence>
<gene>
    <name evidence="14" type="ORF">DFH94DRAFT_709970</name>
</gene>
<comment type="subcellular location">
    <subcellularLocation>
        <location evidence="1">Endoplasmic reticulum membrane</location>
        <topology evidence="1">Multi-pass membrane protein</topology>
    </subcellularLocation>
</comment>
<sequence length="137" mass="15468">MVNNFLPQGDGKLPTWQIAVAATALFNTVQNFVTLHFTKRLYNNVPAAHPVTPLQARTFAIWTLTASVVRLYAAYNIHNKAIYDMALLTYLFAFAHFSSEILIFRTAKISIPVLTPVIVATTSLVWMILQYDFYVKA</sequence>
<evidence type="ECO:0000313" key="15">
    <source>
        <dbReference type="Proteomes" id="UP000759537"/>
    </source>
</evidence>
<evidence type="ECO:0000256" key="3">
    <source>
        <dbReference type="ARBA" id="ARBA00022516"/>
    </source>
</evidence>
<feature type="transmembrane region" description="Helical" evidence="13">
    <location>
        <begin position="81"/>
        <end position="97"/>
    </location>
</feature>
<keyword evidence="6" id="KW-0752">Steroid biosynthesis</keyword>
<keyword evidence="9" id="KW-0443">Lipid metabolism</keyword>
<keyword evidence="7 13" id="KW-1133">Transmembrane helix</keyword>
<dbReference type="EMBL" id="WHVB01000002">
    <property type="protein sequence ID" value="KAF8486046.1"/>
    <property type="molecule type" value="Genomic_DNA"/>
</dbReference>
<evidence type="ECO:0000256" key="10">
    <source>
        <dbReference type="ARBA" id="ARBA00023136"/>
    </source>
</evidence>